<evidence type="ECO:0000256" key="1">
    <source>
        <dbReference type="SAM" id="Phobius"/>
    </source>
</evidence>
<dbReference type="AlphaFoldDB" id="A0A6J8CPA5"/>
<gene>
    <name evidence="4" type="ORF">MCOR_31241</name>
</gene>
<feature type="domain" description="Farnesoic acid O-methyl transferase" evidence="3">
    <location>
        <begin position="41"/>
        <end position="161"/>
    </location>
</feature>
<name>A0A6J8CPA5_MYTCO</name>
<dbReference type="OrthoDB" id="2142040at2759"/>
<dbReference type="InterPro" id="IPR022041">
    <property type="entry name" value="Methyltransf_FA"/>
</dbReference>
<organism evidence="4 5">
    <name type="scientific">Mytilus coruscus</name>
    <name type="common">Sea mussel</name>
    <dbReference type="NCBI Taxonomy" id="42192"/>
    <lineage>
        <taxon>Eukaryota</taxon>
        <taxon>Metazoa</taxon>
        <taxon>Spiralia</taxon>
        <taxon>Lophotrochozoa</taxon>
        <taxon>Mollusca</taxon>
        <taxon>Bivalvia</taxon>
        <taxon>Autobranchia</taxon>
        <taxon>Pteriomorphia</taxon>
        <taxon>Mytilida</taxon>
        <taxon>Mytiloidea</taxon>
        <taxon>Mytilidae</taxon>
        <taxon>Mytilinae</taxon>
        <taxon>Mytilus</taxon>
    </lineage>
</organism>
<keyword evidence="2" id="KW-0732">Signal</keyword>
<evidence type="ECO:0000313" key="4">
    <source>
        <dbReference type="EMBL" id="CAC5396720.1"/>
    </source>
</evidence>
<keyword evidence="1" id="KW-0812">Transmembrane</keyword>
<protein>
    <recommendedName>
        <fullName evidence="3">Farnesoic acid O-methyl transferase domain-containing protein</fullName>
    </recommendedName>
</protein>
<dbReference type="PANTHER" id="PTHR36695:SF12">
    <property type="entry name" value="AGAP008648-PA"/>
    <property type="match status" value="1"/>
</dbReference>
<keyword evidence="1" id="KW-1133">Transmembrane helix</keyword>
<feature type="chain" id="PRO_5026888542" description="Farnesoic acid O-methyl transferase domain-containing protein" evidence="2">
    <location>
        <begin position="16"/>
        <end position="311"/>
    </location>
</feature>
<keyword evidence="1" id="KW-0472">Membrane</keyword>
<reference evidence="4 5" key="1">
    <citation type="submission" date="2020-06" db="EMBL/GenBank/DDBJ databases">
        <authorList>
            <person name="Li R."/>
            <person name="Bekaert M."/>
        </authorList>
    </citation>
    <scope>NUCLEOTIDE SEQUENCE [LARGE SCALE GENOMIC DNA]</scope>
    <source>
        <strain evidence="5">wild</strain>
    </source>
</reference>
<accession>A0A6J8CPA5</accession>
<feature type="transmembrane region" description="Helical" evidence="1">
    <location>
        <begin position="281"/>
        <end position="308"/>
    </location>
</feature>
<dbReference type="Pfam" id="PF12248">
    <property type="entry name" value="Methyltransf_FA"/>
    <property type="match status" value="1"/>
</dbReference>
<feature type="signal peptide" evidence="2">
    <location>
        <begin position="1"/>
        <end position="15"/>
    </location>
</feature>
<evidence type="ECO:0000256" key="2">
    <source>
        <dbReference type="SAM" id="SignalP"/>
    </source>
</evidence>
<keyword evidence="5" id="KW-1185">Reference proteome</keyword>
<evidence type="ECO:0000259" key="3">
    <source>
        <dbReference type="Pfam" id="PF12248"/>
    </source>
</evidence>
<dbReference type="PANTHER" id="PTHR36695">
    <property type="entry name" value="AGAP008648-PA"/>
    <property type="match status" value="1"/>
</dbReference>
<sequence>MFLTLIILFLFLVNGEDIHYTTPNRQKYIILSNLGITLTNGFISFKVKAKNDVHFALISGSTEDDPLYEIVIGGWGNKKSVIRTFKQQSPPVDSKEKTFLDEGIFKAFWISWNDTTINVGNGLEAACETVFLEWTNPNGLLQILNAGIYTYYESTGEWIFYKQDVITAITTQTEKTIALSSQMTTERTSQMTTDRTCTSSQMTTDRTSQPTIIPSCLCPCSKMGKWSNLQSQNLTKEELAVLLADEIEAIKKELAVEKKSSSKYIRTITSSPDDRKSSKSMGFGAIVFMCVPLALIVMSDILNLYLYFTRR</sequence>
<dbReference type="EMBL" id="CACVKT020005631">
    <property type="protein sequence ID" value="CAC5396720.1"/>
    <property type="molecule type" value="Genomic_DNA"/>
</dbReference>
<dbReference type="Proteomes" id="UP000507470">
    <property type="component" value="Unassembled WGS sequence"/>
</dbReference>
<proteinExistence type="predicted"/>
<evidence type="ECO:0000313" key="5">
    <source>
        <dbReference type="Proteomes" id="UP000507470"/>
    </source>
</evidence>